<organism evidence="1 2">
    <name type="scientific">Spirodela intermedia</name>
    <name type="common">Intermediate duckweed</name>
    <dbReference type="NCBI Taxonomy" id="51605"/>
    <lineage>
        <taxon>Eukaryota</taxon>
        <taxon>Viridiplantae</taxon>
        <taxon>Streptophyta</taxon>
        <taxon>Embryophyta</taxon>
        <taxon>Tracheophyta</taxon>
        <taxon>Spermatophyta</taxon>
        <taxon>Magnoliopsida</taxon>
        <taxon>Liliopsida</taxon>
        <taxon>Araceae</taxon>
        <taxon>Lemnoideae</taxon>
        <taxon>Spirodela</taxon>
    </lineage>
</organism>
<evidence type="ECO:0000313" key="2">
    <source>
        <dbReference type="Proteomes" id="UP000663760"/>
    </source>
</evidence>
<sequence length="106" mass="11979">MLQSLPCFFSFPFSNKNWQKKNKTRQSPFSRMYDHSLPHSRLATGDMEGEWRTRACRSPSQAARAPARGLLPDCASDSLAGTRSMKWVVKSSLVAVTQRSRKMATL</sequence>
<protein>
    <submittedName>
        <fullName evidence="1">Uncharacterized protein</fullName>
    </submittedName>
</protein>
<proteinExistence type="predicted"/>
<evidence type="ECO:0000313" key="1">
    <source>
        <dbReference type="EMBL" id="CAA7395933.1"/>
    </source>
</evidence>
<reference evidence="1" key="1">
    <citation type="submission" date="2020-02" db="EMBL/GenBank/DDBJ databases">
        <authorList>
            <person name="Scholz U."/>
            <person name="Mascher M."/>
            <person name="Fiebig A."/>
        </authorList>
    </citation>
    <scope>NUCLEOTIDE SEQUENCE</scope>
</reference>
<keyword evidence="2" id="KW-1185">Reference proteome</keyword>
<gene>
    <name evidence="1" type="ORF">SI8410_05006596</name>
</gene>
<dbReference type="AlphaFoldDB" id="A0A7I8KE64"/>
<dbReference type="EMBL" id="LR746268">
    <property type="protein sequence ID" value="CAA7395933.1"/>
    <property type="molecule type" value="Genomic_DNA"/>
</dbReference>
<dbReference type="Proteomes" id="UP000663760">
    <property type="component" value="Chromosome 5"/>
</dbReference>
<accession>A0A7I8KE64</accession>
<name>A0A7I8KE64_SPIIN</name>